<evidence type="ECO:0000313" key="2">
    <source>
        <dbReference type="Proteomes" id="UP000818029"/>
    </source>
</evidence>
<dbReference type="PANTHER" id="PTHR35317">
    <property type="entry name" value="OS04G0629600 PROTEIN"/>
    <property type="match status" value="1"/>
</dbReference>
<evidence type="ECO:0000256" key="1">
    <source>
        <dbReference type="SAM" id="MobiDB-lite"/>
    </source>
</evidence>
<feature type="compositionally biased region" description="Polar residues" evidence="1">
    <location>
        <begin position="123"/>
        <end position="132"/>
    </location>
</feature>
<dbReference type="GeneID" id="107923448"/>
<keyword evidence="2" id="KW-1185">Reference proteome</keyword>
<dbReference type="KEGG" id="ghi:107923448"/>
<dbReference type="PaxDb" id="3635-A0A1U8L3B0"/>
<name>A0A1U8L3B0_GOSHI</name>
<sequence>MEGESVTNYYARTMEICNRMWFHGEKIDDVTIKENILHSMTLKFNYVIYAKESKDINELSLDEFQSSFLVHEQKMNRNSTSKEQALKTSTFISSSNFRGRGKGRGRGRGRGRVDQGSKDGGNINDNENYKNQ</sequence>
<accession>A0A1U8L3B0</accession>
<evidence type="ECO:0000313" key="3">
    <source>
        <dbReference type="RefSeq" id="XP_016709135.1"/>
    </source>
</evidence>
<gene>
    <name evidence="3" type="primary">LOC107923448</name>
</gene>
<dbReference type="Proteomes" id="UP000818029">
    <property type="component" value="Chromosome A11"/>
</dbReference>
<reference evidence="3" key="2">
    <citation type="submission" date="2025-08" db="UniProtKB">
        <authorList>
            <consortium name="RefSeq"/>
        </authorList>
    </citation>
    <scope>IDENTIFICATION</scope>
</reference>
<reference evidence="2" key="1">
    <citation type="journal article" date="2020" name="Nat. Genet.">
        <title>Genomic diversifications of five Gossypium allopolyploid species and their impact on cotton improvement.</title>
        <authorList>
            <person name="Chen Z.J."/>
            <person name="Sreedasyam A."/>
            <person name="Ando A."/>
            <person name="Song Q."/>
            <person name="De Santiago L.M."/>
            <person name="Hulse-Kemp A.M."/>
            <person name="Ding M."/>
            <person name="Ye W."/>
            <person name="Kirkbride R.C."/>
            <person name="Jenkins J."/>
            <person name="Plott C."/>
            <person name="Lovell J."/>
            <person name="Lin Y.M."/>
            <person name="Vaughn R."/>
            <person name="Liu B."/>
            <person name="Simpson S."/>
            <person name="Scheffler B.E."/>
            <person name="Wen L."/>
            <person name="Saski C.A."/>
            <person name="Grover C.E."/>
            <person name="Hu G."/>
            <person name="Conover J.L."/>
            <person name="Carlson J.W."/>
            <person name="Shu S."/>
            <person name="Boston L.B."/>
            <person name="Williams M."/>
            <person name="Peterson D.G."/>
            <person name="McGee K."/>
            <person name="Jones D.C."/>
            <person name="Wendel J.F."/>
            <person name="Stelly D.M."/>
            <person name="Grimwood J."/>
            <person name="Schmutz J."/>
        </authorList>
    </citation>
    <scope>NUCLEOTIDE SEQUENCE [LARGE SCALE GENOMIC DNA]</scope>
    <source>
        <strain evidence="2">cv. TM-1</strain>
    </source>
</reference>
<dbReference type="AlphaFoldDB" id="A0A1U8L3B0"/>
<feature type="compositionally biased region" description="Basic residues" evidence="1">
    <location>
        <begin position="99"/>
        <end position="110"/>
    </location>
</feature>
<organism evidence="2 3">
    <name type="scientific">Gossypium hirsutum</name>
    <name type="common">Upland cotton</name>
    <name type="synonym">Gossypium mexicanum</name>
    <dbReference type="NCBI Taxonomy" id="3635"/>
    <lineage>
        <taxon>Eukaryota</taxon>
        <taxon>Viridiplantae</taxon>
        <taxon>Streptophyta</taxon>
        <taxon>Embryophyta</taxon>
        <taxon>Tracheophyta</taxon>
        <taxon>Spermatophyta</taxon>
        <taxon>Magnoliopsida</taxon>
        <taxon>eudicotyledons</taxon>
        <taxon>Gunneridae</taxon>
        <taxon>Pentapetalae</taxon>
        <taxon>rosids</taxon>
        <taxon>malvids</taxon>
        <taxon>Malvales</taxon>
        <taxon>Malvaceae</taxon>
        <taxon>Malvoideae</taxon>
        <taxon>Gossypium</taxon>
    </lineage>
</organism>
<feature type="region of interest" description="Disordered" evidence="1">
    <location>
        <begin position="75"/>
        <end position="132"/>
    </location>
</feature>
<proteinExistence type="predicted"/>
<dbReference type="RefSeq" id="XP_016709135.1">
    <property type="nucleotide sequence ID" value="XM_016853646.1"/>
</dbReference>
<dbReference type="PANTHER" id="PTHR35317:SF27">
    <property type="entry name" value="RETROVIRUS-RELATED POL POLYPROTEIN FROM TRANSPOSON TNT 1-94"/>
    <property type="match status" value="1"/>
</dbReference>
<protein>
    <recommendedName>
        <fullName evidence="4">Retrovirus-related Pol polyprotein from transposon TNT 1-94</fullName>
    </recommendedName>
</protein>
<evidence type="ECO:0008006" key="4">
    <source>
        <dbReference type="Google" id="ProtNLM"/>
    </source>
</evidence>
<dbReference type="OrthoDB" id="2013098at2759"/>
<feature type="compositionally biased region" description="Polar residues" evidence="1">
    <location>
        <begin position="76"/>
        <end position="97"/>
    </location>
</feature>